<accession>A0A1M6KFW6</accession>
<dbReference type="Proteomes" id="UP000184474">
    <property type="component" value="Unassembled WGS sequence"/>
</dbReference>
<evidence type="ECO:0000313" key="2">
    <source>
        <dbReference type="Proteomes" id="UP000184474"/>
    </source>
</evidence>
<sequence length="224" mass="26009">MDDFVITEVSALQTKLLYLHFKSVKINDDIQRINSINFTDSSSKESITKKGEIAYNLVDIISLFEGYWSLADNIFKYKNVSTHLNSNLNTHLKDLRRRTGKWKHVRNKIGGHLDINTIIDFCEDYNYKGVFISNELEADFKGVLILQMIESAVNSTLEKSHLFKNDLILTEPRDLNLLIDKINEDWLVCLQSFEIVSKFLYKMGKKDKLHRITADDIGIIKFDK</sequence>
<keyword evidence="2" id="KW-1185">Reference proteome</keyword>
<organism evidence="1 2">
    <name type="scientific">Reichenbachiella agariperforans</name>
    <dbReference type="NCBI Taxonomy" id="156994"/>
    <lineage>
        <taxon>Bacteria</taxon>
        <taxon>Pseudomonadati</taxon>
        <taxon>Bacteroidota</taxon>
        <taxon>Cytophagia</taxon>
        <taxon>Cytophagales</taxon>
        <taxon>Reichenbachiellaceae</taxon>
        <taxon>Reichenbachiella</taxon>
    </lineage>
</organism>
<reference evidence="2" key="1">
    <citation type="submission" date="2016-11" db="EMBL/GenBank/DDBJ databases">
        <authorList>
            <person name="Varghese N."/>
            <person name="Submissions S."/>
        </authorList>
    </citation>
    <scope>NUCLEOTIDE SEQUENCE [LARGE SCALE GENOMIC DNA]</scope>
    <source>
        <strain evidence="2">DSM 26134</strain>
    </source>
</reference>
<protein>
    <submittedName>
        <fullName evidence="1">Uncharacterized protein</fullName>
    </submittedName>
</protein>
<dbReference type="RefSeq" id="WP_073119211.1">
    <property type="nucleotide sequence ID" value="NZ_FRAA01000001.1"/>
</dbReference>
<dbReference type="AlphaFoldDB" id="A0A1M6KFW6"/>
<dbReference type="EMBL" id="FRAA01000001">
    <property type="protein sequence ID" value="SHJ57742.1"/>
    <property type="molecule type" value="Genomic_DNA"/>
</dbReference>
<evidence type="ECO:0000313" key="1">
    <source>
        <dbReference type="EMBL" id="SHJ57742.1"/>
    </source>
</evidence>
<name>A0A1M6KFW6_REIAG</name>
<gene>
    <name evidence="1" type="ORF">SAMN04488028_101559</name>
</gene>
<proteinExistence type="predicted"/>